<dbReference type="SUPFAM" id="SSF55550">
    <property type="entry name" value="SH2 domain"/>
    <property type="match status" value="1"/>
</dbReference>
<reference evidence="3 4" key="1">
    <citation type="journal article" date="2018" name="Nat. Ecol. Evol.">
        <title>Shark genomes provide insights into elasmobranch evolution and the origin of vertebrates.</title>
        <authorList>
            <person name="Hara Y"/>
            <person name="Yamaguchi K"/>
            <person name="Onimaru K"/>
            <person name="Kadota M"/>
            <person name="Koyanagi M"/>
            <person name="Keeley SD"/>
            <person name="Tatsumi K"/>
            <person name="Tanaka K"/>
            <person name="Motone F"/>
            <person name="Kageyama Y"/>
            <person name="Nozu R"/>
            <person name="Adachi N"/>
            <person name="Nishimura O"/>
            <person name="Nakagawa R"/>
            <person name="Tanegashima C"/>
            <person name="Kiyatake I"/>
            <person name="Matsumoto R"/>
            <person name="Murakumo K"/>
            <person name="Nishida K"/>
            <person name="Terakita A"/>
            <person name="Kuratani S"/>
            <person name="Sato K"/>
            <person name="Hyodo S Kuraku.S."/>
        </authorList>
    </citation>
    <scope>NUCLEOTIDE SEQUENCE [LARGE SCALE GENOMIC DNA]</scope>
</reference>
<keyword evidence="4" id="KW-1185">Reference proteome</keyword>
<gene>
    <name evidence="3" type="ORF">scyTo_0001852</name>
</gene>
<dbReference type="Pfam" id="PF00017">
    <property type="entry name" value="SH2"/>
    <property type="match status" value="1"/>
</dbReference>
<evidence type="ECO:0000259" key="2">
    <source>
        <dbReference type="PROSITE" id="PS50001"/>
    </source>
</evidence>
<dbReference type="PANTHER" id="PTHR14336">
    <property type="entry name" value="TANDEM PH DOMAIN CONTAINING PROTEIN"/>
    <property type="match status" value="1"/>
</dbReference>
<dbReference type="InterPro" id="IPR000980">
    <property type="entry name" value="SH2"/>
</dbReference>
<evidence type="ECO:0000256" key="1">
    <source>
        <dbReference type="PROSITE-ProRule" id="PRU00191"/>
    </source>
</evidence>
<sequence>MGQNRALQNKKQRGLVSLRFRLVAYNQTGLQSDSSKASWYHHELSRHAAEALLLSNGKDGSYLLRKSHDGPMLYALSVRGKDSVKHFQIERTEDSIKFGFNEFRTLSEFVSHFANQPLIGSETGDLPAL</sequence>
<dbReference type="Proteomes" id="UP000288216">
    <property type="component" value="Unassembled WGS sequence"/>
</dbReference>
<evidence type="ECO:0000313" key="4">
    <source>
        <dbReference type="Proteomes" id="UP000288216"/>
    </source>
</evidence>
<dbReference type="Gene3D" id="3.30.505.10">
    <property type="entry name" value="SH2 domain"/>
    <property type="match status" value="1"/>
</dbReference>
<evidence type="ECO:0000313" key="3">
    <source>
        <dbReference type="EMBL" id="GCB72162.1"/>
    </source>
</evidence>
<comment type="caution">
    <text evidence="3">The sequence shown here is derived from an EMBL/GenBank/DDBJ whole genome shotgun (WGS) entry which is preliminary data.</text>
</comment>
<dbReference type="STRING" id="75743.A0A401PGA3"/>
<dbReference type="SMART" id="SM00252">
    <property type="entry name" value="SH2"/>
    <property type="match status" value="1"/>
</dbReference>
<dbReference type="AlphaFoldDB" id="A0A401PGA3"/>
<dbReference type="PRINTS" id="PR00401">
    <property type="entry name" value="SH2DOMAIN"/>
</dbReference>
<proteinExistence type="predicted"/>
<dbReference type="PROSITE" id="PS50001">
    <property type="entry name" value="SH2"/>
    <property type="match status" value="1"/>
</dbReference>
<feature type="domain" description="SH2" evidence="2">
    <location>
        <begin position="39"/>
        <end position="129"/>
    </location>
</feature>
<keyword evidence="1" id="KW-0727">SH2 domain</keyword>
<dbReference type="InterPro" id="IPR051707">
    <property type="entry name" value="PI-Interact_SigTrans_Reg"/>
</dbReference>
<name>A0A401PGA3_SCYTO</name>
<dbReference type="PANTHER" id="PTHR14336:SF15">
    <property type="entry name" value="DUAL ADAPTER FOR PHOSPHOTYROSINE AND 3-PHOSPHOTYROSINE AND 3-PHOSPHOINOSITIDE"/>
    <property type="match status" value="1"/>
</dbReference>
<dbReference type="OrthoDB" id="185175at2759"/>
<accession>A0A401PGA3</accession>
<dbReference type="InterPro" id="IPR036860">
    <property type="entry name" value="SH2_dom_sf"/>
</dbReference>
<protein>
    <recommendedName>
        <fullName evidence="2">SH2 domain-containing protein</fullName>
    </recommendedName>
</protein>
<dbReference type="EMBL" id="BFAA01000431">
    <property type="protein sequence ID" value="GCB72162.1"/>
    <property type="molecule type" value="Genomic_DNA"/>
</dbReference>
<organism evidence="3 4">
    <name type="scientific">Scyliorhinus torazame</name>
    <name type="common">Cloudy catshark</name>
    <name type="synonym">Catulus torazame</name>
    <dbReference type="NCBI Taxonomy" id="75743"/>
    <lineage>
        <taxon>Eukaryota</taxon>
        <taxon>Metazoa</taxon>
        <taxon>Chordata</taxon>
        <taxon>Craniata</taxon>
        <taxon>Vertebrata</taxon>
        <taxon>Chondrichthyes</taxon>
        <taxon>Elasmobranchii</taxon>
        <taxon>Galeomorphii</taxon>
        <taxon>Galeoidea</taxon>
        <taxon>Carcharhiniformes</taxon>
        <taxon>Scyliorhinidae</taxon>
        <taxon>Scyliorhinus</taxon>
    </lineage>
</organism>